<keyword evidence="3" id="KW-1003">Cell membrane</keyword>
<dbReference type="EMBL" id="AEMG01000022">
    <property type="protein sequence ID" value="EFW90679.1"/>
    <property type="molecule type" value="Genomic_DNA"/>
</dbReference>
<accession>E7QXX8</accession>
<dbReference type="eggNOG" id="arCOG00181">
    <property type="taxonomic scope" value="Archaea"/>
</dbReference>
<protein>
    <recommendedName>
        <fullName evidence="11">Nickel import system ATP-binding protein NikD</fullName>
        <ecNumber evidence="10">7.2.2.11</ecNumber>
    </recommendedName>
</protein>
<dbReference type="PROSITE" id="PS00211">
    <property type="entry name" value="ABC_TRANSPORTER_1"/>
    <property type="match status" value="1"/>
</dbReference>
<dbReference type="InterPro" id="IPR027417">
    <property type="entry name" value="P-loop_NTPase"/>
</dbReference>
<dbReference type="CDD" id="cd03257">
    <property type="entry name" value="ABC_NikE_OppD_transporters"/>
    <property type="match status" value="1"/>
</dbReference>
<keyword evidence="8" id="KW-0472">Membrane</keyword>
<dbReference type="GO" id="GO:0015413">
    <property type="term" value="F:ABC-type nickel transporter activity"/>
    <property type="evidence" value="ECO:0007669"/>
    <property type="project" value="UniProtKB-EC"/>
</dbReference>
<keyword evidence="2" id="KW-0813">Transport</keyword>
<dbReference type="Pfam" id="PF08352">
    <property type="entry name" value="oligo_HPY"/>
    <property type="match status" value="1"/>
</dbReference>
<keyword evidence="4" id="KW-0547">Nucleotide-binding</keyword>
<dbReference type="InterPro" id="IPR003593">
    <property type="entry name" value="AAA+_ATPase"/>
</dbReference>
<evidence type="ECO:0000256" key="7">
    <source>
        <dbReference type="ARBA" id="ARBA00023065"/>
    </source>
</evidence>
<dbReference type="Proteomes" id="UP000184203">
    <property type="component" value="Unassembled WGS sequence"/>
</dbReference>
<dbReference type="GO" id="GO:0005886">
    <property type="term" value="C:plasma membrane"/>
    <property type="evidence" value="ECO:0007669"/>
    <property type="project" value="UniProtKB-SubCell"/>
</dbReference>
<dbReference type="Gene3D" id="3.40.50.300">
    <property type="entry name" value="P-loop containing nucleotide triphosphate hydrolases"/>
    <property type="match status" value="1"/>
</dbReference>
<dbReference type="InterPro" id="IPR050388">
    <property type="entry name" value="ABC_Ni/Peptide_Import"/>
</dbReference>
<evidence type="ECO:0000313" key="14">
    <source>
        <dbReference type="EMBL" id="EFW90679.1"/>
    </source>
</evidence>
<keyword evidence="17" id="KW-1185">Reference proteome</keyword>
<reference evidence="14 16" key="1">
    <citation type="journal article" date="2014" name="ISME J.">
        <title>Trehalose/2-sulfotrehalose biosynthesis and glycine-betaine uptake are widely spread mechanisms for osmoadaptation in the Halobacteriales.</title>
        <authorList>
            <person name="Youssef N.H."/>
            <person name="Savage-Ashlock K.N."/>
            <person name="McCully A.L."/>
            <person name="Luedtke B."/>
            <person name="Shaw E.I."/>
            <person name="Hoff W.D."/>
            <person name="Elshahed M.S."/>
        </authorList>
    </citation>
    <scope>NUCLEOTIDE SEQUENCE [LARGE SCALE GENOMIC DNA]</scope>
    <source>
        <strain evidence="14 16">DX253</strain>
    </source>
</reference>
<evidence type="ECO:0000256" key="6">
    <source>
        <dbReference type="ARBA" id="ARBA00022967"/>
    </source>
</evidence>
<reference evidence="15" key="2">
    <citation type="submission" date="2016-11" db="EMBL/GenBank/DDBJ databases">
        <authorList>
            <person name="Jaros S."/>
            <person name="Januszkiewicz K."/>
            <person name="Wedrychowicz H."/>
        </authorList>
    </citation>
    <scope>NUCLEOTIDE SEQUENCE [LARGE SCALE GENOMIC DNA]</scope>
    <source>
        <strain evidence="15">DX253</strain>
    </source>
</reference>
<comment type="subunit">
    <text evidence="9">The complex is composed of two ATP-binding proteins (NikD and NikE), two transmembrane proteins (NikB and NikC) and a solute-binding protein (NikA).</text>
</comment>
<evidence type="ECO:0000256" key="9">
    <source>
        <dbReference type="ARBA" id="ARBA00038669"/>
    </source>
</evidence>
<dbReference type="Pfam" id="PF00005">
    <property type="entry name" value="ABC_tran"/>
    <property type="match status" value="1"/>
</dbReference>
<comment type="subcellular location">
    <subcellularLocation>
        <location evidence="1">Cell membrane</location>
        <topology evidence="1">Peripheral membrane protein</topology>
    </subcellularLocation>
</comment>
<dbReference type="RefSeq" id="WP_007982279.1">
    <property type="nucleotide sequence ID" value="NZ_AEMG01000022.1"/>
</dbReference>
<evidence type="ECO:0000256" key="5">
    <source>
        <dbReference type="ARBA" id="ARBA00022840"/>
    </source>
</evidence>
<evidence type="ECO:0000256" key="8">
    <source>
        <dbReference type="ARBA" id="ARBA00023136"/>
    </source>
</evidence>
<dbReference type="PANTHER" id="PTHR43297">
    <property type="entry name" value="OLIGOPEPTIDE TRANSPORT ATP-BINDING PROTEIN APPD"/>
    <property type="match status" value="1"/>
</dbReference>
<dbReference type="SUPFAM" id="SSF52540">
    <property type="entry name" value="P-loop containing nucleoside triphosphate hydrolases"/>
    <property type="match status" value="1"/>
</dbReference>
<feature type="domain" description="ABC transporter" evidence="13">
    <location>
        <begin position="6"/>
        <end position="257"/>
    </location>
</feature>
<keyword evidence="5 15" id="KW-0067">ATP-binding</keyword>
<dbReference type="AlphaFoldDB" id="E7QXX8"/>
<dbReference type="GO" id="GO:0005524">
    <property type="term" value="F:ATP binding"/>
    <property type="evidence" value="ECO:0007669"/>
    <property type="project" value="UniProtKB-KW"/>
</dbReference>
<evidence type="ECO:0000256" key="10">
    <source>
        <dbReference type="ARBA" id="ARBA00039098"/>
    </source>
</evidence>
<comment type="catalytic activity">
    <reaction evidence="12">
        <text>Ni(2+)(out) + ATP + H2O = Ni(2+)(in) + ADP + phosphate + H(+)</text>
        <dbReference type="Rhea" id="RHEA:15557"/>
        <dbReference type="ChEBI" id="CHEBI:15377"/>
        <dbReference type="ChEBI" id="CHEBI:15378"/>
        <dbReference type="ChEBI" id="CHEBI:30616"/>
        <dbReference type="ChEBI" id="CHEBI:43474"/>
        <dbReference type="ChEBI" id="CHEBI:49786"/>
        <dbReference type="ChEBI" id="CHEBI:456216"/>
        <dbReference type="EC" id="7.2.2.11"/>
    </reaction>
    <physiologicalReaction direction="left-to-right" evidence="12">
        <dbReference type="Rhea" id="RHEA:15558"/>
    </physiologicalReaction>
</comment>
<dbReference type="NCBIfam" id="TIGR01727">
    <property type="entry name" value="oligo_HPY"/>
    <property type="match status" value="1"/>
</dbReference>
<evidence type="ECO:0000256" key="3">
    <source>
        <dbReference type="ARBA" id="ARBA00022475"/>
    </source>
</evidence>
<dbReference type="OrthoDB" id="18209at2157"/>
<evidence type="ECO:0000256" key="1">
    <source>
        <dbReference type="ARBA" id="ARBA00004202"/>
    </source>
</evidence>
<dbReference type="FunFam" id="3.40.50.300:FF:000016">
    <property type="entry name" value="Oligopeptide ABC transporter ATP-binding component"/>
    <property type="match status" value="1"/>
</dbReference>
<dbReference type="EMBL" id="FRAN01000008">
    <property type="protein sequence ID" value="SHL55654.1"/>
    <property type="molecule type" value="Genomic_DNA"/>
</dbReference>
<keyword evidence="6" id="KW-1278">Translocase</keyword>
<name>E7QXX8_HALPU</name>
<dbReference type="STRING" id="797209.GCA_000376445_02304"/>
<dbReference type="PATRIC" id="fig|797209.4.peg.3594"/>
<dbReference type="PANTHER" id="PTHR43297:SF13">
    <property type="entry name" value="NICKEL ABC TRANSPORTER, ATP-BINDING PROTEIN"/>
    <property type="match status" value="1"/>
</dbReference>
<organism evidence="14 16">
    <name type="scientific">Haladaptatus paucihalophilus DX253</name>
    <dbReference type="NCBI Taxonomy" id="797209"/>
    <lineage>
        <taxon>Archaea</taxon>
        <taxon>Methanobacteriati</taxon>
        <taxon>Methanobacteriota</taxon>
        <taxon>Stenosarchaea group</taxon>
        <taxon>Halobacteria</taxon>
        <taxon>Halobacteriales</taxon>
        <taxon>Haladaptataceae</taxon>
        <taxon>Haladaptatus</taxon>
    </lineage>
</organism>
<dbReference type="InterPro" id="IPR017871">
    <property type="entry name" value="ABC_transporter-like_CS"/>
</dbReference>
<evidence type="ECO:0000259" key="13">
    <source>
        <dbReference type="PROSITE" id="PS50893"/>
    </source>
</evidence>
<dbReference type="InterPro" id="IPR003439">
    <property type="entry name" value="ABC_transporter-like_ATP-bd"/>
</dbReference>
<dbReference type="PROSITE" id="PS50893">
    <property type="entry name" value="ABC_TRANSPORTER_2"/>
    <property type="match status" value="1"/>
</dbReference>
<gene>
    <name evidence="15" type="ORF">SAMN05444342_4092</name>
    <name evidence="14" type="ORF">ZOD2009_18335</name>
</gene>
<dbReference type="GO" id="GO:0015833">
    <property type="term" value="P:peptide transport"/>
    <property type="evidence" value="ECO:0007669"/>
    <property type="project" value="InterPro"/>
</dbReference>
<proteinExistence type="predicted"/>
<evidence type="ECO:0000256" key="4">
    <source>
        <dbReference type="ARBA" id="ARBA00022741"/>
    </source>
</evidence>
<evidence type="ECO:0000313" key="16">
    <source>
        <dbReference type="Proteomes" id="UP000003751"/>
    </source>
</evidence>
<sequence>MTDPLLSVSGLRTTFETSRGTVKAVDGVSFDVNRGETVCLVGESGSGKTVACESITRLIPTPPGEITDGRIVFDGEDVRDCSSSELREIRGDRIAYVFQNPQNALDPVYSVGRQVAESVRYHRDVSKSAARRRAVELLDRVGIPKAEVRADDYPHEFSGGMRQRVVIAMALAGEPDLLIADEPTTALDVTIEAQILELLADLQDERDMAILFVTHDLGVVAQIADRVVVLYAGKVMERGSVHDIFDHPAHPYTQALLACLPGRGASLQPIGGSMADPVSPPSGCRFHPRCPHATDDCERSGQPPLQGVTDSQHASCIFYREDRDSSVVLGADPEPIPEERQ</sequence>
<evidence type="ECO:0000313" key="17">
    <source>
        <dbReference type="Proteomes" id="UP000184203"/>
    </source>
</evidence>
<evidence type="ECO:0000256" key="2">
    <source>
        <dbReference type="ARBA" id="ARBA00022448"/>
    </source>
</evidence>
<evidence type="ECO:0000313" key="15">
    <source>
        <dbReference type="EMBL" id="SHL55654.1"/>
    </source>
</evidence>
<keyword evidence="7" id="KW-0406">Ion transport</keyword>
<dbReference type="InterPro" id="IPR013563">
    <property type="entry name" value="Oligopep_ABC_C"/>
</dbReference>
<dbReference type="Proteomes" id="UP000003751">
    <property type="component" value="Unassembled WGS sequence"/>
</dbReference>
<dbReference type="EC" id="7.2.2.11" evidence="10"/>
<evidence type="ECO:0000256" key="11">
    <source>
        <dbReference type="ARBA" id="ARBA00044143"/>
    </source>
</evidence>
<evidence type="ECO:0000256" key="12">
    <source>
        <dbReference type="ARBA" id="ARBA00048610"/>
    </source>
</evidence>
<dbReference type="SMART" id="SM00382">
    <property type="entry name" value="AAA"/>
    <property type="match status" value="1"/>
</dbReference>
<dbReference type="GO" id="GO:0016887">
    <property type="term" value="F:ATP hydrolysis activity"/>
    <property type="evidence" value="ECO:0007669"/>
    <property type="project" value="InterPro"/>
</dbReference>
<reference evidence="17" key="3">
    <citation type="submission" date="2016-11" db="EMBL/GenBank/DDBJ databases">
        <authorList>
            <person name="Varghese N."/>
            <person name="Submissions S."/>
        </authorList>
    </citation>
    <scope>NUCLEOTIDE SEQUENCE [LARGE SCALE GENOMIC DNA]</scope>
    <source>
        <strain evidence="17">DX253</strain>
    </source>
</reference>